<reference evidence="11" key="1">
    <citation type="journal article" date="2023" name="Commun. Biol.">
        <title>Genome analysis of Parmales, the sister group of diatoms, reveals the evolutionary specialization of diatoms from phago-mixotrophs to photoautotrophs.</title>
        <authorList>
            <person name="Ban H."/>
            <person name="Sato S."/>
            <person name="Yoshikawa S."/>
            <person name="Yamada K."/>
            <person name="Nakamura Y."/>
            <person name="Ichinomiya M."/>
            <person name="Sato N."/>
            <person name="Blanc-Mathieu R."/>
            <person name="Endo H."/>
            <person name="Kuwata A."/>
            <person name="Ogata H."/>
        </authorList>
    </citation>
    <scope>NUCLEOTIDE SEQUENCE [LARGE SCALE GENOMIC DNA]</scope>
</reference>
<organism evidence="10 11">
    <name type="scientific">Triparma columacea</name>
    <dbReference type="NCBI Taxonomy" id="722753"/>
    <lineage>
        <taxon>Eukaryota</taxon>
        <taxon>Sar</taxon>
        <taxon>Stramenopiles</taxon>
        <taxon>Ochrophyta</taxon>
        <taxon>Bolidophyceae</taxon>
        <taxon>Parmales</taxon>
        <taxon>Triparmaceae</taxon>
        <taxon>Triparma</taxon>
    </lineage>
</organism>
<dbReference type="EC" id="3.1.3.5" evidence="3"/>
<dbReference type="Gene3D" id="3.40.50.1000">
    <property type="entry name" value="HAD superfamily/HAD-like"/>
    <property type="match status" value="1"/>
</dbReference>
<comment type="catalytic activity">
    <reaction evidence="1">
        <text>a ribonucleoside 5'-phosphate + H2O = a ribonucleoside + phosphate</text>
        <dbReference type="Rhea" id="RHEA:12484"/>
        <dbReference type="ChEBI" id="CHEBI:15377"/>
        <dbReference type="ChEBI" id="CHEBI:18254"/>
        <dbReference type="ChEBI" id="CHEBI:43474"/>
        <dbReference type="ChEBI" id="CHEBI:58043"/>
        <dbReference type="EC" id="3.1.3.5"/>
    </reaction>
</comment>
<feature type="region of interest" description="Disordered" evidence="9">
    <location>
        <begin position="369"/>
        <end position="509"/>
    </location>
</feature>
<comment type="caution">
    <text evidence="10">The sequence shown here is derived from an EMBL/GenBank/DDBJ whole genome shotgun (WGS) entry which is preliminary data.</text>
</comment>
<feature type="compositionally biased region" description="Gly residues" evidence="9">
    <location>
        <begin position="707"/>
        <end position="729"/>
    </location>
</feature>
<dbReference type="GO" id="GO:0009117">
    <property type="term" value="P:nucleotide metabolic process"/>
    <property type="evidence" value="ECO:0007669"/>
    <property type="project" value="UniProtKB-KW"/>
</dbReference>
<dbReference type="PANTHER" id="PTHR13045:SF0">
    <property type="entry name" value="7-METHYLGUANOSINE PHOSPHATE-SPECIFIC 5'-NUCLEOTIDASE"/>
    <property type="match status" value="1"/>
</dbReference>
<evidence type="ECO:0000256" key="4">
    <source>
        <dbReference type="ARBA" id="ARBA00022723"/>
    </source>
</evidence>
<dbReference type="Proteomes" id="UP001165065">
    <property type="component" value="Unassembled WGS sequence"/>
</dbReference>
<evidence type="ECO:0000256" key="8">
    <source>
        <dbReference type="ARBA" id="ARBA00023080"/>
    </source>
</evidence>
<evidence type="ECO:0000256" key="6">
    <source>
        <dbReference type="ARBA" id="ARBA00022801"/>
    </source>
</evidence>
<keyword evidence="5" id="KW-0547">Nucleotide-binding</keyword>
<dbReference type="EMBL" id="BRYA01000170">
    <property type="protein sequence ID" value="GMI42349.1"/>
    <property type="molecule type" value="Genomic_DNA"/>
</dbReference>
<feature type="region of interest" description="Disordered" evidence="9">
    <location>
        <begin position="550"/>
        <end position="594"/>
    </location>
</feature>
<dbReference type="GO" id="GO:0000166">
    <property type="term" value="F:nucleotide binding"/>
    <property type="evidence" value="ECO:0007669"/>
    <property type="project" value="UniProtKB-KW"/>
</dbReference>
<dbReference type="InterPro" id="IPR006434">
    <property type="entry name" value="Pyrimidine_nucleotidase_eu"/>
</dbReference>
<evidence type="ECO:0000256" key="9">
    <source>
        <dbReference type="SAM" id="MobiDB-lite"/>
    </source>
</evidence>
<evidence type="ECO:0000256" key="1">
    <source>
        <dbReference type="ARBA" id="ARBA00000815"/>
    </source>
</evidence>
<keyword evidence="11" id="KW-1185">Reference proteome</keyword>
<dbReference type="Pfam" id="PF05822">
    <property type="entry name" value="UMPH-1"/>
    <property type="match status" value="1"/>
</dbReference>
<dbReference type="GO" id="GO:0000287">
    <property type="term" value="F:magnesium ion binding"/>
    <property type="evidence" value="ECO:0007669"/>
    <property type="project" value="InterPro"/>
</dbReference>
<evidence type="ECO:0000313" key="11">
    <source>
        <dbReference type="Proteomes" id="UP001165065"/>
    </source>
</evidence>
<proteinExistence type="inferred from homology"/>
<dbReference type="InterPro" id="IPR023214">
    <property type="entry name" value="HAD_sf"/>
</dbReference>
<feature type="compositionally biased region" description="Polar residues" evidence="9">
    <location>
        <begin position="416"/>
        <end position="425"/>
    </location>
</feature>
<feature type="region of interest" description="Disordered" evidence="9">
    <location>
        <begin position="296"/>
        <end position="315"/>
    </location>
</feature>
<feature type="compositionally biased region" description="Basic and acidic residues" evidence="9">
    <location>
        <begin position="484"/>
        <end position="495"/>
    </location>
</feature>
<keyword evidence="4" id="KW-0479">Metal-binding</keyword>
<name>A0A9W7GEM5_9STRA</name>
<sequence>MIISKLLSKPMITISNFPDLEMKIAEILLTPQKERIGVITDFDRTITSASSLSSHGIVERCDIVAKHPTFFEQTQANSDKYYKIEIDPTVPLSEKIPLMKEWYSKNHSIMASVGITRPDINAVIKTSPSLTLRSGSIPFLNYLTKTETPLCVFSAGLKDVINMVLKDRGIDIENEKKCTVVGNDMIWDDNDTLTGFGAETIHMYNKNMSVVPSNSPIRLPSNVIVIGDGPGDALMATSGVEGGEEEVFNVVIKRGTFNGSKPVDYGDGHIVLNAMEQLAFVEQMKHAEMMEFKPRKAPKNRNPLLAEETSRSQKRTVMIRTPPEKRTLIGGHFVKSEDMCTARRVDFARISHLRSERLRASALLDASIENQEGDESERDRVSTARSRLAEAQKFGGGGGIADEYGTGRGSKGRTPRPQTAGSYRSTGRESARPEWDGDEDDGGAGRYFEMARETGRSKGGSARPKSAGAGRSGRSEYSNSARSQRQDSSRSEKGYMKVRPKSAGGVNYSNLGMMRTSTLKKLALTQPKVAAAARAARAEKFLDQRQEQIKTIKIKKARPTSAPAARSKARKVPQQPQHSKPSIPPNPAEVGIPEGGNWKSVGAYNYNDMAASQLPAPWATHYHVFEKFPSPKVSARSKKTQELQDKMTMIQSQLREVEEELEARKKEREEVGRSYNKTRKANGLPQRRGKAGGKGGGNYGKVRGNKGRTGTGRKQGGKRGGGGGKGGISVSGSARDYINRM</sequence>
<keyword evidence="8" id="KW-0546">Nucleotide metabolism</keyword>
<dbReference type="AlphaFoldDB" id="A0A9W7GEM5"/>
<feature type="compositionally biased region" description="Basic and acidic residues" evidence="9">
    <location>
        <begin position="426"/>
        <end position="435"/>
    </location>
</feature>
<dbReference type="PANTHER" id="PTHR13045">
    <property type="entry name" value="5'-NUCLEOTIDASE"/>
    <property type="match status" value="1"/>
</dbReference>
<comment type="similarity">
    <text evidence="2">Belongs to the pyrimidine 5'-nucleotidase family.</text>
</comment>
<dbReference type="GO" id="GO:0008253">
    <property type="term" value="F:5'-nucleotidase activity"/>
    <property type="evidence" value="ECO:0007669"/>
    <property type="project" value="UniProtKB-EC"/>
</dbReference>
<evidence type="ECO:0000313" key="10">
    <source>
        <dbReference type="EMBL" id="GMI42349.1"/>
    </source>
</evidence>
<dbReference type="OrthoDB" id="198483at2759"/>
<feature type="compositionally biased region" description="Basic and acidic residues" evidence="9">
    <location>
        <begin position="377"/>
        <end position="390"/>
    </location>
</feature>
<evidence type="ECO:0000256" key="3">
    <source>
        <dbReference type="ARBA" id="ARBA00012643"/>
    </source>
</evidence>
<dbReference type="SUPFAM" id="SSF56784">
    <property type="entry name" value="HAD-like"/>
    <property type="match status" value="1"/>
</dbReference>
<feature type="region of interest" description="Disordered" evidence="9">
    <location>
        <begin position="664"/>
        <end position="741"/>
    </location>
</feature>
<evidence type="ECO:0000256" key="2">
    <source>
        <dbReference type="ARBA" id="ARBA00008389"/>
    </source>
</evidence>
<keyword evidence="7" id="KW-0460">Magnesium</keyword>
<evidence type="ECO:0000256" key="5">
    <source>
        <dbReference type="ARBA" id="ARBA00022741"/>
    </source>
</evidence>
<evidence type="ECO:0000256" key="7">
    <source>
        <dbReference type="ARBA" id="ARBA00022842"/>
    </source>
</evidence>
<dbReference type="GO" id="GO:0005737">
    <property type="term" value="C:cytoplasm"/>
    <property type="evidence" value="ECO:0007669"/>
    <property type="project" value="InterPro"/>
</dbReference>
<accession>A0A9W7GEM5</accession>
<protein>
    <recommendedName>
        <fullName evidence="3">5'-nucleotidase</fullName>
        <ecNumber evidence="3">3.1.3.5</ecNumber>
    </recommendedName>
</protein>
<dbReference type="InterPro" id="IPR036412">
    <property type="entry name" value="HAD-like_sf"/>
</dbReference>
<gene>
    <name evidence="10" type="ORF">TrCOL_g8858</name>
</gene>
<keyword evidence="6" id="KW-0378">Hydrolase</keyword>
<dbReference type="Gene3D" id="1.10.150.340">
    <property type="entry name" value="Pyrimidine 5'-nucleotidase (UMPH-1), N-terminal domain"/>
    <property type="match status" value="1"/>
</dbReference>